<dbReference type="Pfam" id="PF06985">
    <property type="entry name" value="HET"/>
    <property type="match status" value="1"/>
</dbReference>
<dbReference type="AlphaFoldDB" id="A0A139I3L3"/>
<proteinExistence type="predicted"/>
<protein>
    <recommendedName>
        <fullName evidence="1">Heterokaryon incompatibility domain-containing protein</fullName>
    </recommendedName>
</protein>
<keyword evidence="3" id="KW-1185">Reference proteome</keyword>
<dbReference type="Proteomes" id="UP000073492">
    <property type="component" value="Unassembled WGS sequence"/>
</dbReference>
<sequence length="333" mass="37799">MSPSEEILRWPTKRYHTAGEIGALTSQLTIDQTQLSVPDSAYLALQAVRLQQGVRIVWIDSVCVNQGDEAERGPQVAIMDRIYSLGTRNLIYLGKDDGHAESVVAALEELDAEIRRDTDNYINFLGFLKPNGRNYHTSWGRGRTSQKASWKDMVKMLSLPWFSRLWVVEEVALARSNVCWTTSDVDALTTAAYLFEAADRDYGMFHFTYVGQKVWRYTMVTMPILSEFKVTDQRDRIYGMLGLLRYCAGGNVRLAIQPDHAKSAAEALTGAMLVGIREIDALIPLEMVREGTKEMRLELQLSSWVPLWTSQDRYKDPVSLRSGFPRMIIELYG</sequence>
<dbReference type="STRING" id="113226.A0A139I3L3"/>
<evidence type="ECO:0000313" key="2">
    <source>
        <dbReference type="EMBL" id="KXT09323.1"/>
    </source>
</evidence>
<dbReference type="OrthoDB" id="3647238at2759"/>
<feature type="domain" description="Heterokaryon incompatibility" evidence="1">
    <location>
        <begin position="25"/>
        <end position="170"/>
    </location>
</feature>
<organism evidence="2 3">
    <name type="scientific">Pseudocercospora musae</name>
    <dbReference type="NCBI Taxonomy" id="113226"/>
    <lineage>
        <taxon>Eukaryota</taxon>
        <taxon>Fungi</taxon>
        <taxon>Dikarya</taxon>
        <taxon>Ascomycota</taxon>
        <taxon>Pezizomycotina</taxon>
        <taxon>Dothideomycetes</taxon>
        <taxon>Dothideomycetidae</taxon>
        <taxon>Mycosphaerellales</taxon>
        <taxon>Mycosphaerellaceae</taxon>
        <taxon>Pseudocercospora</taxon>
    </lineage>
</organism>
<evidence type="ECO:0000259" key="1">
    <source>
        <dbReference type="Pfam" id="PF06985"/>
    </source>
</evidence>
<evidence type="ECO:0000313" key="3">
    <source>
        <dbReference type="Proteomes" id="UP000073492"/>
    </source>
</evidence>
<reference evidence="2 3" key="1">
    <citation type="submission" date="2015-07" db="EMBL/GenBank/DDBJ databases">
        <title>Comparative genomics of the Sigatoka disease complex on banana suggests a link between parallel evolutionary changes in Pseudocercospora fijiensis and Pseudocercospora eumusae and increased virulence on the banana host.</title>
        <authorList>
            <person name="Chang T.-C."/>
            <person name="Salvucci A."/>
            <person name="Crous P.W."/>
            <person name="Stergiopoulos I."/>
        </authorList>
    </citation>
    <scope>NUCLEOTIDE SEQUENCE [LARGE SCALE GENOMIC DNA]</scope>
    <source>
        <strain evidence="2 3">CBS 116634</strain>
    </source>
</reference>
<name>A0A139I3L3_9PEZI</name>
<dbReference type="InterPro" id="IPR010730">
    <property type="entry name" value="HET"/>
</dbReference>
<dbReference type="EMBL" id="LFZO01000353">
    <property type="protein sequence ID" value="KXT09323.1"/>
    <property type="molecule type" value="Genomic_DNA"/>
</dbReference>
<dbReference type="PANTHER" id="PTHR24148">
    <property type="entry name" value="ANKYRIN REPEAT DOMAIN-CONTAINING PROTEIN 39 HOMOLOG-RELATED"/>
    <property type="match status" value="1"/>
</dbReference>
<accession>A0A139I3L3</accession>
<comment type="caution">
    <text evidence="2">The sequence shown here is derived from an EMBL/GenBank/DDBJ whole genome shotgun (WGS) entry which is preliminary data.</text>
</comment>
<dbReference type="PANTHER" id="PTHR24148:SF64">
    <property type="entry name" value="HETEROKARYON INCOMPATIBILITY DOMAIN-CONTAINING PROTEIN"/>
    <property type="match status" value="1"/>
</dbReference>
<dbReference type="InterPro" id="IPR052895">
    <property type="entry name" value="HetReg/Transcr_Mod"/>
</dbReference>
<gene>
    <name evidence="2" type="ORF">AC579_6512</name>
</gene>